<organism evidence="2">
    <name type="scientific">Virus NIOZ-UU159</name>
    <dbReference type="NCBI Taxonomy" id="2763270"/>
    <lineage>
        <taxon>Viruses</taxon>
    </lineage>
</organism>
<protein>
    <submittedName>
        <fullName evidence="2">Glycosyltransferase family 25</fullName>
    </submittedName>
</protein>
<accession>A0A7S9SUD2</accession>
<dbReference type="EMBL" id="MW030593">
    <property type="protein sequence ID" value="QPI16684.1"/>
    <property type="molecule type" value="Genomic_DNA"/>
</dbReference>
<dbReference type="GO" id="GO:0016740">
    <property type="term" value="F:transferase activity"/>
    <property type="evidence" value="ECO:0007669"/>
    <property type="project" value="UniProtKB-KW"/>
</dbReference>
<feature type="domain" description="Glycosyl transferase family 25" evidence="1">
    <location>
        <begin position="2"/>
        <end position="170"/>
    </location>
</feature>
<keyword evidence="2" id="KW-0808">Transferase</keyword>
<evidence type="ECO:0000313" key="2">
    <source>
        <dbReference type="EMBL" id="QPI16684.1"/>
    </source>
</evidence>
<name>A0A7S9SUD2_9VIRU</name>
<evidence type="ECO:0000259" key="1">
    <source>
        <dbReference type="Pfam" id="PF01755"/>
    </source>
</evidence>
<sequence length="244" mass="28407">MKHFWINIDNSAMRRNFMNTQFSTFGINNIRISAVTPNDFSTCLAHKRPLTCKHPGCTSCEYEFACISSHIKAMKYALETSTDNHFVIMEDDIIIPYIINYDNIVNDAPNDFDILQLLILYGPTVKYLYENLYLKDNIKYIKWKYILPSAGMYIISRKGAEKLVNKYYKNNKYDFNDCEYQIVADVALYQSVNTYATTFPTAYPNINMGSEIHPDHLDEHNIAINDIKEVITHMCDNNNIPYKK</sequence>
<dbReference type="InterPro" id="IPR002654">
    <property type="entry name" value="Glyco_trans_25"/>
</dbReference>
<proteinExistence type="predicted"/>
<gene>
    <name evidence="2" type="ORF">NIOZUU159_00178</name>
</gene>
<reference evidence="2" key="1">
    <citation type="submission" date="2020-08" db="EMBL/GenBank/DDBJ databases">
        <title>Bridging the membrane lipid divide: bacteria of the FCB group superphylum have the potential to synthesize archaeal ether lipids.</title>
        <authorList>
            <person name="Villanueva L."/>
            <person name="von Meijenfeldt F.A.B."/>
            <person name="Westbye A.B."/>
            <person name="Yadav S."/>
            <person name="Hopmans E.C."/>
            <person name="Dutilh B.E."/>
            <person name="Sinninghe Damste J.S."/>
        </authorList>
    </citation>
    <scope>NUCLEOTIDE SEQUENCE</scope>
    <source>
        <strain evidence="2">NIOZ-UU159</strain>
    </source>
</reference>
<dbReference type="Pfam" id="PF01755">
    <property type="entry name" value="Glyco_transf_25"/>
    <property type="match status" value="1"/>
</dbReference>